<dbReference type="AlphaFoldDB" id="A0A1W6B8M9"/>
<keyword evidence="2" id="KW-1185">Reference proteome</keyword>
<dbReference type="STRING" id="1891675.B1H58_16485"/>
<reference evidence="1 2" key="1">
    <citation type="submission" date="2017-02" db="EMBL/GenBank/DDBJ databases">
        <title>Complete genome sequence of the drought resistance-promoting endophyte Pantoea alhagi LTYR-11Z.</title>
        <authorList>
            <person name="Zhang L."/>
        </authorList>
    </citation>
    <scope>NUCLEOTIDE SEQUENCE [LARGE SCALE GENOMIC DNA]</scope>
    <source>
        <strain evidence="1 2">LTYR-11Z</strain>
    </source>
</reference>
<evidence type="ECO:0000313" key="2">
    <source>
        <dbReference type="Proteomes" id="UP000192900"/>
    </source>
</evidence>
<organism evidence="1 2">
    <name type="scientific">Pantoea alhagi</name>
    <dbReference type="NCBI Taxonomy" id="1891675"/>
    <lineage>
        <taxon>Bacteria</taxon>
        <taxon>Pseudomonadati</taxon>
        <taxon>Pseudomonadota</taxon>
        <taxon>Gammaproteobacteria</taxon>
        <taxon>Enterobacterales</taxon>
        <taxon>Erwiniaceae</taxon>
        <taxon>Pantoea</taxon>
    </lineage>
</organism>
<sequence>MPDPHQHSGDIFHIFFTLALSKNKMLTKFQWKILFLKLSQQQVRINPVNWPVASRFNMGHTKTE</sequence>
<proteinExistence type="predicted"/>
<protein>
    <submittedName>
        <fullName evidence="1">Uncharacterized protein</fullName>
    </submittedName>
</protein>
<dbReference type="Proteomes" id="UP000192900">
    <property type="component" value="Chromosome"/>
</dbReference>
<dbReference type="KEGG" id="palh:B1H58_16485"/>
<name>A0A1W6B8M9_9GAMM</name>
<evidence type="ECO:0000313" key="1">
    <source>
        <dbReference type="EMBL" id="ARJ43476.1"/>
    </source>
</evidence>
<accession>A0A1W6B8M9</accession>
<gene>
    <name evidence="1" type="ORF">B1H58_16485</name>
</gene>
<dbReference type="EMBL" id="CP019706">
    <property type="protein sequence ID" value="ARJ43476.1"/>
    <property type="molecule type" value="Genomic_DNA"/>
</dbReference>